<accession>A0A1R3IGE1</accession>
<keyword evidence="2" id="KW-1185">Reference proteome</keyword>
<dbReference type="OrthoDB" id="1751471at2759"/>
<proteinExistence type="predicted"/>
<name>A0A1R3IGE1_9ROSI</name>
<dbReference type="EMBL" id="AWUE01018246">
    <property type="protein sequence ID" value="OMO81637.1"/>
    <property type="molecule type" value="Genomic_DNA"/>
</dbReference>
<evidence type="ECO:0000313" key="1">
    <source>
        <dbReference type="EMBL" id="OMO81637.1"/>
    </source>
</evidence>
<gene>
    <name evidence="1" type="ORF">COLO4_23461</name>
</gene>
<dbReference type="InterPro" id="IPR052929">
    <property type="entry name" value="RNase_H-like_EbsB-rel"/>
</dbReference>
<dbReference type="Proteomes" id="UP000187203">
    <property type="component" value="Unassembled WGS sequence"/>
</dbReference>
<protein>
    <submittedName>
        <fullName evidence="1">Ribonuclease H protein</fullName>
    </submittedName>
</protein>
<organism evidence="1 2">
    <name type="scientific">Corchorus olitorius</name>
    <dbReference type="NCBI Taxonomy" id="93759"/>
    <lineage>
        <taxon>Eukaryota</taxon>
        <taxon>Viridiplantae</taxon>
        <taxon>Streptophyta</taxon>
        <taxon>Embryophyta</taxon>
        <taxon>Tracheophyta</taxon>
        <taxon>Spermatophyta</taxon>
        <taxon>Magnoliopsida</taxon>
        <taxon>eudicotyledons</taxon>
        <taxon>Gunneridae</taxon>
        <taxon>Pentapetalae</taxon>
        <taxon>rosids</taxon>
        <taxon>malvids</taxon>
        <taxon>Malvales</taxon>
        <taxon>Malvaceae</taxon>
        <taxon>Grewioideae</taxon>
        <taxon>Apeibeae</taxon>
        <taxon>Corchorus</taxon>
    </lineage>
</organism>
<reference evidence="2" key="1">
    <citation type="submission" date="2013-09" db="EMBL/GenBank/DDBJ databases">
        <title>Corchorus olitorius genome sequencing.</title>
        <authorList>
            <person name="Alam M."/>
            <person name="Haque M.S."/>
            <person name="Islam M.S."/>
            <person name="Emdad E.M."/>
            <person name="Islam M.M."/>
            <person name="Ahmed B."/>
            <person name="Halim A."/>
            <person name="Hossen Q.M.M."/>
            <person name="Hossain M.Z."/>
            <person name="Ahmed R."/>
            <person name="Khan M.M."/>
            <person name="Islam R."/>
            <person name="Rashid M.M."/>
            <person name="Khan S.A."/>
            <person name="Rahman M.S."/>
            <person name="Alam M."/>
            <person name="Yahiya A.S."/>
            <person name="Khan M.S."/>
            <person name="Azam M.S."/>
            <person name="Haque T."/>
            <person name="Lashkar M.Z.H."/>
            <person name="Akhand A.I."/>
            <person name="Morshed G."/>
            <person name="Roy S."/>
            <person name="Uddin K.S."/>
            <person name="Rabeya T."/>
            <person name="Hossain A.S."/>
            <person name="Chowdhury A."/>
            <person name="Snigdha A.R."/>
            <person name="Mortoza M.S."/>
            <person name="Matin S.A."/>
            <person name="Hoque S.M.E."/>
            <person name="Islam M.K."/>
            <person name="Roy D.K."/>
            <person name="Haider R."/>
            <person name="Moosa M.M."/>
            <person name="Elias S.M."/>
            <person name="Hasan A.M."/>
            <person name="Jahan S."/>
            <person name="Shafiuddin M."/>
            <person name="Mahmood N."/>
            <person name="Shommy N.S."/>
        </authorList>
    </citation>
    <scope>NUCLEOTIDE SEQUENCE [LARGE SCALE GENOMIC DNA]</scope>
    <source>
        <strain evidence="2">cv. O-4</strain>
    </source>
</reference>
<dbReference type="AlphaFoldDB" id="A0A1R3IGE1"/>
<sequence>MFLQIRILLHPRAILMEHFVIFQELDKDGETGKWMKILVVYTCWGIWKARCTAVIGHKQDGGDIIAKRIKLAFSEWHESLDRKAPSYCSLKPANVSNEENSKWTKPANGWIKVNCDCSLKSQTSCIGIVARDSQSRVLKACGKFFRGFSPEIAEAKAVKEGLTGYSGKA</sequence>
<evidence type="ECO:0000313" key="2">
    <source>
        <dbReference type="Proteomes" id="UP000187203"/>
    </source>
</evidence>
<dbReference type="PANTHER" id="PTHR47074">
    <property type="entry name" value="BNAC02G40300D PROTEIN"/>
    <property type="match status" value="1"/>
</dbReference>
<comment type="caution">
    <text evidence="1">The sequence shown here is derived from an EMBL/GenBank/DDBJ whole genome shotgun (WGS) entry which is preliminary data.</text>
</comment>
<dbReference type="PANTHER" id="PTHR47074:SF11">
    <property type="entry name" value="REVERSE TRANSCRIPTASE-LIKE PROTEIN"/>
    <property type="match status" value="1"/>
</dbReference>